<accession>A0A1B8PLC0</accession>
<organism evidence="1 2">
    <name type="scientific">Moraxella nonliquefaciens</name>
    <dbReference type="NCBI Taxonomy" id="478"/>
    <lineage>
        <taxon>Bacteria</taxon>
        <taxon>Pseudomonadati</taxon>
        <taxon>Pseudomonadota</taxon>
        <taxon>Gammaproteobacteria</taxon>
        <taxon>Moraxellales</taxon>
        <taxon>Moraxellaceae</taxon>
        <taxon>Moraxella</taxon>
    </lineage>
</organism>
<reference evidence="1 2" key="1">
    <citation type="submission" date="2016-06" db="EMBL/GenBank/DDBJ databases">
        <title>Draft genome of Moraxella nonliquefaciens CCUG 60284.</title>
        <authorList>
            <person name="Salva-Serra F."/>
            <person name="Engstrom-Jakobsson H."/>
            <person name="Thorell K."/>
            <person name="Gonzales-Siles L."/>
            <person name="Karlsson R."/>
            <person name="Boulund F."/>
            <person name="Engstrand L."/>
            <person name="Kristiansson E."/>
            <person name="Moore E."/>
        </authorList>
    </citation>
    <scope>NUCLEOTIDE SEQUENCE [LARGE SCALE GENOMIC DNA]</scope>
    <source>
        <strain evidence="1 2">CCUG 60284</strain>
    </source>
</reference>
<evidence type="ECO:0008006" key="3">
    <source>
        <dbReference type="Google" id="ProtNLM"/>
    </source>
</evidence>
<dbReference type="EMBL" id="LZDN01000003">
    <property type="protein sequence ID" value="OBX51784.1"/>
    <property type="molecule type" value="Genomic_DNA"/>
</dbReference>
<evidence type="ECO:0000313" key="2">
    <source>
        <dbReference type="Proteomes" id="UP000092671"/>
    </source>
</evidence>
<dbReference type="Proteomes" id="UP000092671">
    <property type="component" value="Unassembled WGS sequence"/>
</dbReference>
<comment type="caution">
    <text evidence="1">The sequence shown here is derived from an EMBL/GenBank/DDBJ whole genome shotgun (WGS) entry which is preliminary data.</text>
</comment>
<dbReference type="OrthoDB" id="6650149at2"/>
<gene>
    <name evidence="1" type="ORF">A9Z60_05700</name>
</gene>
<evidence type="ECO:0000313" key="1">
    <source>
        <dbReference type="EMBL" id="OBX51784.1"/>
    </source>
</evidence>
<name>A0A1B8PLC0_MORNO</name>
<sequence length="115" mass="12752">MWMTPPNSFVDKVADKLDDVYRKFAIDCYNNVIALSPVRKGRYKNAHHISIGERSLGENGGGVELVLGIPKHTYPLIYIQNNLPYGLRLETWAFTASPHTGVYGNAFNSAIANLG</sequence>
<protein>
    <recommendedName>
        <fullName evidence="3">HK97 gp10 family phage protein</fullName>
    </recommendedName>
</protein>
<dbReference type="RefSeq" id="WP_066891856.1">
    <property type="nucleotide sequence ID" value="NZ_LZDN01000003.1"/>
</dbReference>
<dbReference type="AlphaFoldDB" id="A0A1B8PLC0"/>
<proteinExistence type="predicted"/>